<sequence length="74" mass="8236">MPCAEIAVRECPHLLDGCHAVRVRNRQLFGVMGTFYTFDRELSRLETDGGETTYDVHRIRGGLGAQRAAASSLR</sequence>
<evidence type="ECO:0000313" key="3">
    <source>
        <dbReference type="Proteomes" id="UP000183015"/>
    </source>
</evidence>
<organism evidence="2 3">
    <name type="scientific">Streptacidiphilus jiangxiensis</name>
    <dbReference type="NCBI Taxonomy" id="235985"/>
    <lineage>
        <taxon>Bacteria</taxon>
        <taxon>Bacillati</taxon>
        <taxon>Actinomycetota</taxon>
        <taxon>Actinomycetes</taxon>
        <taxon>Kitasatosporales</taxon>
        <taxon>Streptomycetaceae</taxon>
        <taxon>Streptacidiphilus</taxon>
    </lineage>
</organism>
<evidence type="ECO:0000313" key="1">
    <source>
        <dbReference type="EMBL" id="SEM69376.1"/>
    </source>
</evidence>
<keyword evidence="3" id="KW-1185">Reference proteome</keyword>
<dbReference type="Proteomes" id="UP000183015">
    <property type="component" value="Unassembled WGS sequence"/>
</dbReference>
<evidence type="ECO:0000313" key="2">
    <source>
        <dbReference type="EMBL" id="SEM75923.1"/>
    </source>
</evidence>
<dbReference type="AlphaFoldDB" id="A0A1H8AZK0"/>
<gene>
    <name evidence="1" type="ORF">SAMN05414137_14429</name>
    <name evidence="2" type="ORF">SAMN05414137_1541</name>
</gene>
<name>A0A1H8AZK0_STRJI</name>
<protein>
    <submittedName>
        <fullName evidence="2">Uncharacterized protein</fullName>
    </submittedName>
</protein>
<proteinExistence type="predicted"/>
<reference evidence="2" key="2">
    <citation type="submission" date="2016-10" db="EMBL/GenBank/DDBJ databases">
        <authorList>
            <person name="de Groot N.N."/>
        </authorList>
    </citation>
    <scope>NUCLEOTIDE SEQUENCE [LARGE SCALE GENOMIC DNA]</scope>
    <source>
        <strain evidence="2">CGMCC 4.1857</strain>
    </source>
</reference>
<dbReference type="EMBL" id="FOAZ01000054">
    <property type="protein sequence ID" value="SEM75923.1"/>
    <property type="molecule type" value="Genomic_DNA"/>
</dbReference>
<accession>A0A1H8AZK0</accession>
<reference evidence="3" key="1">
    <citation type="submission" date="2016-10" db="EMBL/GenBank/DDBJ databases">
        <authorList>
            <person name="Varghese N."/>
        </authorList>
    </citation>
    <scope>NUCLEOTIDE SEQUENCE [LARGE SCALE GENOMIC DNA]</scope>
    <source>
        <strain evidence="3">DSM 45096 / BCRC 16803 / CGMCC 4.1857 / CIP 109030 / JCM 12277 / KCTC 19219 / NBRC 100920 / 33214</strain>
    </source>
</reference>
<dbReference type="EMBL" id="FOAZ01000044">
    <property type="protein sequence ID" value="SEM69376.1"/>
    <property type="molecule type" value="Genomic_DNA"/>
</dbReference>